<proteinExistence type="predicted"/>
<evidence type="ECO:0000313" key="4">
    <source>
        <dbReference type="Proteomes" id="UP000276232"/>
    </source>
</evidence>
<gene>
    <name evidence="3" type="ORF">EDC03_1172</name>
</gene>
<feature type="compositionally biased region" description="Basic and acidic residues" evidence="1">
    <location>
        <begin position="15"/>
        <end position="29"/>
    </location>
</feature>
<keyword evidence="4" id="KW-1185">Reference proteome</keyword>
<reference evidence="3 4" key="1">
    <citation type="journal article" date="2015" name="Stand. Genomic Sci.">
        <title>Genomic Encyclopedia of Bacterial and Archaeal Type Strains, Phase III: the genomes of soil and plant-associated and newly described type strains.</title>
        <authorList>
            <person name="Whitman W.B."/>
            <person name="Woyke T."/>
            <person name="Klenk H.P."/>
            <person name="Zhou Y."/>
            <person name="Lilburn T.G."/>
            <person name="Beck B.J."/>
            <person name="De Vos P."/>
            <person name="Vandamme P."/>
            <person name="Eisen J.A."/>
            <person name="Garrity G."/>
            <person name="Hugenholtz P."/>
            <person name="Kyrpides N.C."/>
        </authorList>
    </citation>
    <scope>NUCLEOTIDE SEQUENCE [LARGE SCALE GENOMIC DNA]</scope>
    <source>
        <strain evidence="3 4">CECT 7306</strain>
    </source>
</reference>
<dbReference type="RefSeq" id="WP_199719965.1">
    <property type="nucleotide sequence ID" value="NZ_RJKN01000002.1"/>
</dbReference>
<feature type="region of interest" description="Disordered" evidence="1">
    <location>
        <begin position="1"/>
        <end position="41"/>
    </location>
</feature>
<protein>
    <submittedName>
        <fullName evidence="3">Hemerythrin HHE cation binding domain-containing protein</fullName>
    </submittedName>
</protein>
<comment type="caution">
    <text evidence="3">The sequence shown here is derived from an EMBL/GenBank/DDBJ whole genome shotgun (WGS) entry which is preliminary data.</text>
</comment>
<dbReference type="InterPro" id="IPR012312">
    <property type="entry name" value="Hemerythrin-like"/>
</dbReference>
<evidence type="ECO:0000313" key="3">
    <source>
        <dbReference type="EMBL" id="ROP45042.1"/>
    </source>
</evidence>
<dbReference type="Gene3D" id="1.20.120.520">
    <property type="entry name" value="nmb1532 protein domain like"/>
    <property type="match status" value="1"/>
</dbReference>
<dbReference type="EMBL" id="RJKN01000002">
    <property type="protein sequence ID" value="ROP45042.1"/>
    <property type="molecule type" value="Genomic_DNA"/>
</dbReference>
<dbReference type="Pfam" id="PF01814">
    <property type="entry name" value="Hemerythrin"/>
    <property type="match status" value="1"/>
</dbReference>
<feature type="domain" description="Hemerythrin-like" evidence="2">
    <location>
        <begin position="52"/>
        <end position="196"/>
    </location>
</feature>
<evidence type="ECO:0000256" key="1">
    <source>
        <dbReference type="SAM" id="MobiDB-lite"/>
    </source>
</evidence>
<evidence type="ECO:0000259" key="2">
    <source>
        <dbReference type="Pfam" id="PF01814"/>
    </source>
</evidence>
<name>A0A3N1HRS0_9ACTN</name>
<accession>A0A3N1HRS0</accession>
<dbReference type="CDD" id="cd12108">
    <property type="entry name" value="Hr-like"/>
    <property type="match status" value="1"/>
</dbReference>
<dbReference type="InParanoid" id="A0A3N1HRS0"/>
<dbReference type="Proteomes" id="UP000276232">
    <property type="component" value="Unassembled WGS sequence"/>
</dbReference>
<sequence length="205" mass="22006">MPAPDPLASLPTPDDGARRSRERVWDESTRPTAPPGPADRPYAAHELAQGRHLVDVHDHLRGELAQLHEVVGQVVAGTVGVGEARSHLARTTLRQNTWTLGAYCQTYCRVVTAHHTLEDVSMLPHLRAAEPGLGPVVDRLEAEHLVIAEVLERVDRALVAAVAEPGPEGVAAVGLAVDLLSDVLLSHLSYEEHQLVGPLARAGFS</sequence>
<dbReference type="AlphaFoldDB" id="A0A3N1HRS0"/>
<organism evidence="3 4">
    <name type="scientific">Pseudokineococcus lusitanus</name>
    <dbReference type="NCBI Taxonomy" id="763993"/>
    <lineage>
        <taxon>Bacteria</taxon>
        <taxon>Bacillati</taxon>
        <taxon>Actinomycetota</taxon>
        <taxon>Actinomycetes</taxon>
        <taxon>Kineosporiales</taxon>
        <taxon>Kineosporiaceae</taxon>
        <taxon>Pseudokineococcus</taxon>
    </lineage>
</organism>